<organism evidence="1 2">
    <name type="scientific">Phytophthora fragariae</name>
    <dbReference type="NCBI Taxonomy" id="53985"/>
    <lineage>
        <taxon>Eukaryota</taxon>
        <taxon>Sar</taxon>
        <taxon>Stramenopiles</taxon>
        <taxon>Oomycota</taxon>
        <taxon>Peronosporomycetes</taxon>
        <taxon>Peronosporales</taxon>
        <taxon>Peronosporaceae</taxon>
        <taxon>Phytophthora</taxon>
    </lineage>
</organism>
<accession>A0A6A4E8P5</accession>
<protein>
    <recommendedName>
        <fullName evidence="3">START domain-containing protein</fullName>
    </recommendedName>
</protein>
<dbReference type="EMBL" id="QXGE01000168">
    <property type="protein sequence ID" value="KAE9321726.1"/>
    <property type="molecule type" value="Genomic_DNA"/>
</dbReference>
<comment type="caution">
    <text evidence="1">The sequence shown here is derived from an EMBL/GenBank/DDBJ whole genome shotgun (WGS) entry which is preliminary data.</text>
</comment>
<reference evidence="1 2" key="1">
    <citation type="submission" date="2018-08" db="EMBL/GenBank/DDBJ databases">
        <title>Genomic investigation of the strawberry pathogen Phytophthora fragariae indicates pathogenicity is determined by transcriptional variation in three key races.</title>
        <authorList>
            <person name="Adams T.M."/>
            <person name="Armitage A.D."/>
            <person name="Sobczyk M.K."/>
            <person name="Bates H.J."/>
            <person name="Dunwell J.M."/>
            <person name="Nellist C.F."/>
            <person name="Harrison R.J."/>
        </authorList>
    </citation>
    <scope>NUCLEOTIDE SEQUENCE [LARGE SCALE GENOMIC DNA]</scope>
    <source>
        <strain evidence="1 2">A4</strain>
    </source>
</reference>
<dbReference type="AlphaFoldDB" id="A0A6A4E8P5"/>
<proteinExistence type="predicted"/>
<evidence type="ECO:0000313" key="2">
    <source>
        <dbReference type="Proteomes" id="UP000437068"/>
    </source>
</evidence>
<dbReference type="Proteomes" id="UP000437068">
    <property type="component" value="Unassembled WGS sequence"/>
</dbReference>
<evidence type="ECO:0000313" key="1">
    <source>
        <dbReference type="EMBL" id="KAE9321726.1"/>
    </source>
</evidence>
<name>A0A6A4E8P5_9STRA</name>
<gene>
    <name evidence="1" type="ORF">PF001_g4778</name>
</gene>
<evidence type="ECO:0008006" key="3">
    <source>
        <dbReference type="Google" id="ProtNLM"/>
    </source>
</evidence>
<sequence length="117" mass="13460">MRMVVKKFVENDRAVQVWNMVADWSRVGTLHNVRTQEYGWGYIQPLRNGTSDCVCYILMNPTINGLPPNESCEATTSLTKSYQDMIMSRLQALENQTMDQLVREKRALQKGEVVETC</sequence>